<protein>
    <submittedName>
        <fullName evidence="9">Multiple sugar transport system permease protein</fullName>
    </submittedName>
</protein>
<dbReference type="EMBL" id="JAGGLB010000005">
    <property type="protein sequence ID" value="MBP1990662.1"/>
    <property type="molecule type" value="Genomic_DNA"/>
</dbReference>
<evidence type="ECO:0000256" key="1">
    <source>
        <dbReference type="ARBA" id="ARBA00004651"/>
    </source>
</evidence>
<keyword evidence="5 7" id="KW-1133">Transmembrane helix</keyword>
<dbReference type="Pfam" id="PF00528">
    <property type="entry name" value="BPD_transp_1"/>
    <property type="match status" value="1"/>
</dbReference>
<dbReference type="RefSeq" id="WP_209971409.1">
    <property type="nucleotide sequence ID" value="NZ_JAGGLB010000005.1"/>
</dbReference>
<evidence type="ECO:0000256" key="2">
    <source>
        <dbReference type="ARBA" id="ARBA00022448"/>
    </source>
</evidence>
<evidence type="ECO:0000256" key="6">
    <source>
        <dbReference type="ARBA" id="ARBA00023136"/>
    </source>
</evidence>
<dbReference type="InterPro" id="IPR035906">
    <property type="entry name" value="MetI-like_sf"/>
</dbReference>
<comment type="caution">
    <text evidence="9">The sequence shown here is derived from an EMBL/GenBank/DDBJ whole genome shotgun (WGS) entry which is preliminary data.</text>
</comment>
<feature type="domain" description="ABC transmembrane type-1" evidence="8">
    <location>
        <begin position="70"/>
        <end position="260"/>
    </location>
</feature>
<accession>A0ABS4ISW3</accession>
<evidence type="ECO:0000313" key="10">
    <source>
        <dbReference type="Proteomes" id="UP001519287"/>
    </source>
</evidence>
<dbReference type="Gene3D" id="1.10.3720.10">
    <property type="entry name" value="MetI-like"/>
    <property type="match status" value="1"/>
</dbReference>
<keyword evidence="9" id="KW-0762">Sugar transport</keyword>
<evidence type="ECO:0000259" key="8">
    <source>
        <dbReference type="PROSITE" id="PS50928"/>
    </source>
</evidence>
<dbReference type="InterPro" id="IPR000515">
    <property type="entry name" value="MetI-like"/>
</dbReference>
<evidence type="ECO:0000313" key="9">
    <source>
        <dbReference type="EMBL" id="MBP1990662.1"/>
    </source>
</evidence>
<feature type="transmembrane region" description="Helical" evidence="7">
    <location>
        <begin position="105"/>
        <end position="129"/>
    </location>
</feature>
<dbReference type="SUPFAM" id="SSF161098">
    <property type="entry name" value="MetI-like"/>
    <property type="match status" value="1"/>
</dbReference>
<dbReference type="CDD" id="cd06261">
    <property type="entry name" value="TM_PBP2"/>
    <property type="match status" value="1"/>
</dbReference>
<keyword evidence="4 7" id="KW-0812">Transmembrane</keyword>
<keyword evidence="3" id="KW-1003">Cell membrane</keyword>
<organism evidence="9 10">
    <name type="scientific">Paenibacillus eucommiae</name>
    <dbReference type="NCBI Taxonomy" id="1355755"/>
    <lineage>
        <taxon>Bacteria</taxon>
        <taxon>Bacillati</taxon>
        <taxon>Bacillota</taxon>
        <taxon>Bacilli</taxon>
        <taxon>Bacillales</taxon>
        <taxon>Paenibacillaceae</taxon>
        <taxon>Paenibacillus</taxon>
    </lineage>
</organism>
<dbReference type="PROSITE" id="PS50928">
    <property type="entry name" value="ABC_TM1"/>
    <property type="match status" value="1"/>
</dbReference>
<keyword evidence="6 7" id="KW-0472">Membrane</keyword>
<gene>
    <name evidence="9" type="ORF">J2Z66_002268</name>
</gene>
<dbReference type="PANTHER" id="PTHR43744">
    <property type="entry name" value="ABC TRANSPORTER PERMEASE PROTEIN MG189-RELATED-RELATED"/>
    <property type="match status" value="1"/>
</dbReference>
<name>A0ABS4ISW3_9BACL</name>
<feature type="transmembrane region" description="Helical" evidence="7">
    <location>
        <begin position="181"/>
        <end position="203"/>
    </location>
</feature>
<dbReference type="Proteomes" id="UP001519287">
    <property type="component" value="Unassembled WGS sequence"/>
</dbReference>
<comment type="similarity">
    <text evidence="7">Belongs to the binding-protein-dependent transport system permease family.</text>
</comment>
<feature type="transmembrane region" description="Helical" evidence="7">
    <location>
        <begin position="12"/>
        <end position="30"/>
    </location>
</feature>
<feature type="transmembrane region" description="Helical" evidence="7">
    <location>
        <begin position="68"/>
        <end position="93"/>
    </location>
</feature>
<comment type="subcellular location">
    <subcellularLocation>
        <location evidence="1 7">Cell membrane</location>
        <topology evidence="1 7">Multi-pass membrane protein</topology>
    </subcellularLocation>
</comment>
<keyword evidence="2 7" id="KW-0813">Transport</keyword>
<dbReference type="PANTHER" id="PTHR43744:SF12">
    <property type="entry name" value="ABC TRANSPORTER PERMEASE PROTEIN MG189-RELATED"/>
    <property type="match status" value="1"/>
</dbReference>
<feature type="transmembrane region" description="Helical" evidence="7">
    <location>
        <begin position="141"/>
        <end position="160"/>
    </location>
</feature>
<sequence length="275" mass="31166">MGKWFTKAVTSVIMWGIASIMLLPFVWMLSSSLKTSAEVFQFPIEWIPKHPTLGSYKLLFSSKYNFGLYYFNTFIVTLMSIIGVVFVGSMTAYAYSKIRFAGRNFIFLLMIATLAIPFQVVMIPNFIIFRSFGLLDTLTSQWIGAFLNPIMAIFFLRQFFMTISNELIDAAKIDGCGHWRICWRIVVPLSKPVLFTVILIYFVSSWNNYETALLYLRKPDLYVISLAVKMFSGEMHVNHAASMAASVISIIPLLILLIFGQRYIISGLTSGAIKG</sequence>
<feature type="transmembrane region" description="Helical" evidence="7">
    <location>
        <begin position="240"/>
        <end position="259"/>
    </location>
</feature>
<evidence type="ECO:0000256" key="4">
    <source>
        <dbReference type="ARBA" id="ARBA00022692"/>
    </source>
</evidence>
<reference evidence="9 10" key="1">
    <citation type="submission" date="2021-03" db="EMBL/GenBank/DDBJ databases">
        <title>Genomic Encyclopedia of Type Strains, Phase IV (KMG-IV): sequencing the most valuable type-strain genomes for metagenomic binning, comparative biology and taxonomic classification.</title>
        <authorList>
            <person name="Goeker M."/>
        </authorList>
    </citation>
    <scope>NUCLEOTIDE SEQUENCE [LARGE SCALE GENOMIC DNA]</scope>
    <source>
        <strain evidence="9 10">DSM 26048</strain>
    </source>
</reference>
<keyword evidence="10" id="KW-1185">Reference proteome</keyword>
<evidence type="ECO:0000256" key="3">
    <source>
        <dbReference type="ARBA" id="ARBA00022475"/>
    </source>
</evidence>
<evidence type="ECO:0000256" key="5">
    <source>
        <dbReference type="ARBA" id="ARBA00022989"/>
    </source>
</evidence>
<proteinExistence type="inferred from homology"/>
<evidence type="ECO:0000256" key="7">
    <source>
        <dbReference type="RuleBase" id="RU363032"/>
    </source>
</evidence>